<dbReference type="GO" id="GO:0020037">
    <property type="term" value="F:heme binding"/>
    <property type="evidence" value="ECO:0007669"/>
    <property type="project" value="InterPro"/>
</dbReference>
<dbReference type="GO" id="GO:0046872">
    <property type="term" value="F:metal ion binding"/>
    <property type="evidence" value="ECO:0007669"/>
    <property type="project" value="UniProtKB-KW"/>
</dbReference>
<dbReference type="InterPro" id="IPR016024">
    <property type="entry name" value="ARM-type_fold"/>
</dbReference>
<dbReference type="Pfam" id="PF06283">
    <property type="entry name" value="ThuA"/>
    <property type="match status" value="1"/>
</dbReference>
<dbReference type="Gene3D" id="2.120.10.30">
    <property type="entry name" value="TolB, C-terminal domain"/>
    <property type="match status" value="1"/>
</dbReference>
<dbReference type="InterPro" id="IPR013427">
    <property type="entry name" value="Haem-bd_dom_put"/>
</dbReference>
<dbReference type="InterPro" id="IPR036909">
    <property type="entry name" value="Cyt_c-like_dom_sf"/>
</dbReference>
<feature type="signal peptide" evidence="5">
    <location>
        <begin position="1"/>
        <end position="21"/>
    </location>
</feature>
<evidence type="ECO:0000256" key="4">
    <source>
        <dbReference type="PROSITE-ProRule" id="PRU00433"/>
    </source>
</evidence>
<dbReference type="InterPro" id="IPR055557">
    <property type="entry name" value="DUF7133"/>
</dbReference>
<dbReference type="PANTHER" id="PTHR33546">
    <property type="entry name" value="LARGE, MULTIFUNCTIONAL SECRETED PROTEIN-RELATED"/>
    <property type="match status" value="1"/>
</dbReference>
<dbReference type="NCBIfam" id="TIGR02604">
    <property type="entry name" value="Piru_Ver_Nterm"/>
    <property type="match status" value="1"/>
</dbReference>
<dbReference type="Gene3D" id="1.10.760.10">
    <property type="entry name" value="Cytochrome c-like domain"/>
    <property type="match status" value="1"/>
</dbReference>
<dbReference type="OrthoDB" id="230287at2"/>
<accession>A0A432MFD8</accession>
<dbReference type="Gene3D" id="3.40.50.880">
    <property type="match status" value="1"/>
</dbReference>
<keyword evidence="1 4" id="KW-0349">Heme</keyword>
<dbReference type="InterPro" id="IPR011989">
    <property type="entry name" value="ARM-like"/>
</dbReference>
<name>A0A432MFD8_9BACT</name>
<gene>
    <name evidence="7" type="ORF">TsocGM_19655</name>
</gene>
<dbReference type="InterPro" id="IPR013428">
    <property type="entry name" value="Membrane-bound_put_N"/>
</dbReference>
<dbReference type="InterPro" id="IPR029062">
    <property type="entry name" value="Class_I_gatase-like"/>
</dbReference>
<dbReference type="SUPFAM" id="SSF48371">
    <property type="entry name" value="ARM repeat"/>
    <property type="match status" value="1"/>
</dbReference>
<sequence>MIRRLLLAMAFGLMPKVPLLAVAPPPAAPLKVLFLGDRGHHRPSERAAQLIPVLAGRGIDVTYSEDVAGSLTPETLSTYDALLLYANIERIEPAQERALLDYVAGGGGFVPVHCASYCFLNSPNYVELVGAQFLRHGQGEFETEVVDPNHPIMAGFEPFRTWDETYVHTRHNEDRHLLQVRADGEGREPWTWVRSVGQGRVFYTAYGHDHRTWTEPGFQDLIERGIRWAAGKGAVFDSRPRVTEGLPPFRYARAGAPIPNYLPGERWGTQGEPITTMQEPLEPSESIKHLVVPRGFHPELFAAEPEIAKPICMNWDHQGRLWIVESVDYPNLKNEDNTGQDRITICEDTDGDGRADRFTVFAEGLNIPTSLTFANGGVVVVQAPDTLFLKDTDGDDKADVREVLFTGWGTDDTHAGPSNLRYGLDGWIYGIVGYSAFRGTVGGEQHRFGQGFFRFRPDGSALEFLRSTNNNSWGVGFSEEGFLFGSTANGCPSVYLPIPNRYYEAVRGWAPTVLQNIADSNRFFPITDRVRQVDWHGGFTAAAGHALYTARTYPAHYWNSTAFVAEPTGHLVATFTLERRGTDFASHYGWNLAASDDEWTAPIMAEVGPDGHVWVIDWYNYIVQHNPTPQGFETGRGNAYETPLRDKTRGRIYRIVSDGAPPIEPRTLDPDDPDRLVAALTDNTMFWRLHAQRLIVERGRRDVVPALVGLVADRSVDQIGLNPGAIHALWALKGLGALDGSAPEATAAAVAALGHPSAGVRLNAAKVLPADDDEATRAILGANLLGDEDPQVRLSALLALAERPESAEAAEAIAEALASGAFDGDAWLGQAATAAAAGHAGPFLEAIASRHFERPPGELVAEVTGRVAEHYARGGPADSVGSLLAKLDGAAPEVSRAIVAGLSQGWPEGRIANVGDGAAAALGRLVESLPPESKGQLVSLVERWGVPGFEAYAAEVASALLQAAADEERSEDARLDAARQFVIFKGDDPEAAAELLALITPQTTPSMAVGLISAISRSEAPEAGAELVEAYASLTPAVRDEVRRVLLQRADWARALMDGIESGEIPIGQLALDQKRALTDHPNEEIAERARALMAEGGGLPNPDRQRVIDELAPVVLAGGDPTAGKAVYQQLCSKCHMHSGEGGKVGPDLTGMAAHPPEELLVHILDPSRSVEGNFVQYTVATTDGRILSGLLASETKTSLELIDVEGKSQTILREDVEEFIASQKSLMPEGFEAQATPQQLADLMAFLTRPGKYLPLDLRKAATVVSTRGMFYDEDSRAERIVFDDWSTKTVEGVPFQLVDPQGDRVPNAVLLHSPQGRNPPRMPRSAELPVNAPAVRIHLLGGVGGWAYPYSSEESVSMIVRIHYQDGTTEDHELRNGVHIADYIRRVDVPGSILAFEPRGRQLRYLAIQPERPDDRIDRIELVKGEDQTAPLVMAVTVEIAGAP</sequence>
<keyword evidence="8" id="KW-1185">Reference proteome</keyword>
<dbReference type="SUPFAM" id="SSF46626">
    <property type="entry name" value="Cytochrome c"/>
    <property type="match status" value="1"/>
</dbReference>
<evidence type="ECO:0000259" key="6">
    <source>
        <dbReference type="PROSITE" id="PS51007"/>
    </source>
</evidence>
<evidence type="ECO:0000313" key="8">
    <source>
        <dbReference type="Proteomes" id="UP000280296"/>
    </source>
</evidence>
<dbReference type="EMBL" id="RYZH01000045">
    <property type="protein sequence ID" value="RUL84893.1"/>
    <property type="molecule type" value="Genomic_DNA"/>
</dbReference>
<evidence type="ECO:0000313" key="7">
    <source>
        <dbReference type="EMBL" id="RUL84893.1"/>
    </source>
</evidence>
<dbReference type="Proteomes" id="UP000280296">
    <property type="component" value="Unassembled WGS sequence"/>
</dbReference>
<dbReference type="GO" id="GO:0009055">
    <property type="term" value="F:electron transfer activity"/>
    <property type="evidence" value="ECO:0007669"/>
    <property type="project" value="InterPro"/>
</dbReference>
<dbReference type="PANTHER" id="PTHR33546:SF1">
    <property type="entry name" value="LARGE, MULTIFUNCTIONAL SECRETED PROTEIN"/>
    <property type="match status" value="1"/>
</dbReference>
<comment type="caution">
    <text evidence="7">The sequence shown here is derived from an EMBL/GenBank/DDBJ whole genome shotgun (WGS) entry which is preliminary data.</text>
</comment>
<keyword evidence="5" id="KW-0732">Signal</keyword>
<organism evidence="7 8">
    <name type="scientific">Tautonia sociabilis</name>
    <dbReference type="NCBI Taxonomy" id="2080755"/>
    <lineage>
        <taxon>Bacteria</taxon>
        <taxon>Pseudomonadati</taxon>
        <taxon>Planctomycetota</taxon>
        <taxon>Planctomycetia</taxon>
        <taxon>Isosphaerales</taxon>
        <taxon>Isosphaeraceae</taxon>
        <taxon>Tautonia</taxon>
    </lineage>
</organism>
<reference evidence="7 8" key="2">
    <citation type="submission" date="2019-01" db="EMBL/GenBank/DDBJ databases">
        <title>Tautonia sociabilis, a novel thermotolerant planctomycete of Isosphaeraceae family, isolated from a 4000 m deep subterranean habitat.</title>
        <authorList>
            <person name="Kovaleva O.L."/>
            <person name="Elcheninov A.G."/>
            <person name="Van Heerden E."/>
            <person name="Toshchakov S.V."/>
            <person name="Novikov A."/>
            <person name="Bonch-Osmolovskaya E.A."/>
            <person name="Kublanov I.V."/>
        </authorList>
    </citation>
    <scope>NUCLEOTIDE SEQUENCE [LARGE SCALE GENOMIC DNA]</scope>
    <source>
        <strain evidence="7 8">GM2012</strain>
    </source>
</reference>
<evidence type="ECO:0000256" key="5">
    <source>
        <dbReference type="SAM" id="SignalP"/>
    </source>
</evidence>
<dbReference type="Pfam" id="PF23500">
    <property type="entry name" value="DUF7133"/>
    <property type="match status" value="1"/>
</dbReference>
<dbReference type="PROSITE" id="PS51007">
    <property type="entry name" value="CYTC"/>
    <property type="match status" value="1"/>
</dbReference>
<protein>
    <submittedName>
        <fullName evidence="7">C-type cytochrome</fullName>
    </submittedName>
</protein>
<dbReference type="SUPFAM" id="SSF50952">
    <property type="entry name" value="Soluble quinoprotein glucose dehydrogenase"/>
    <property type="match status" value="1"/>
</dbReference>
<dbReference type="InterPro" id="IPR011041">
    <property type="entry name" value="Quinoprot_gluc/sorb_DH_b-prop"/>
</dbReference>
<evidence type="ECO:0000256" key="3">
    <source>
        <dbReference type="ARBA" id="ARBA00023004"/>
    </source>
</evidence>
<feature type="chain" id="PRO_5019065949" evidence="5">
    <location>
        <begin position="22"/>
        <end position="1447"/>
    </location>
</feature>
<keyword evidence="2 4" id="KW-0479">Metal-binding</keyword>
<dbReference type="InterPro" id="IPR009056">
    <property type="entry name" value="Cyt_c-like_dom"/>
</dbReference>
<evidence type="ECO:0000256" key="1">
    <source>
        <dbReference type="ARBA" id="ARBA00022617"/>
    </source>
</evidence>
<dbReference type="SUPFAM" id="SSF52317">
    <property type="entry name" value="Class I glutamine amidotransferase-like"/>
    <property type="match status" value="1"/>
</dbReference>
<feature type="domain" description="Cytochrome c" evidence="6">
    <location>
        <begin position="1120"/>
        <end position="1253"/>
    </location>
</feature>
<dbReference type="Gene3D" id="1.25.10.10">
    <property type="entry name" value="Leucine-rich Repeat Variant"/>
    <property type="match status" value="1"/>
</dbReference>
<evidence type="ECO:0000256" key="2">
    <source>
        <dbReference type="ARBA" id="ARBA00022723"/>
    </source>
</evidence>
<dbReference type="RefSeq" id="WP_126727168.1">
    <property type="nucleotide sequence ID" value="NZ_RYZH01000045.1"/>
</dbReference>
<dbReference type="InterPro" id="IPR029010">
    <property type="entry name" value="ThuA-like"/>
</dbReference>
<keyword evidence="3 4" id="KW-0408">Iron</keyword>
<proteinExistence type="predicted"/>
<dbReference type="InterPro" id="IPR011042">
    <property type="entry name" value="6-blade_b-propeller_TolB-like"/>
</dbReference>
<dbReference type="NCBIfam" id="TIGR02603">
    <property type="entry name" value="CxxCH_TIGR02603"/>
    <property type="match status" value="1"/>
</dbReference>
<dbReference type="Pfam" id="PF13442">
    <property type="entry name" value="Cytochrome_CBB3"/>
    <property type="match status" value="1"/>
</dbReference>
<reference evidence="7 8" key="1">
    <citation type="submission" date="2018-12" db="EMBL/GenBank/DDBJ databases">
        <authorList>
            <person name="Toschakov S.V."/>
        </authorList>
    </citation>
    <scope>NUCLEOTIDE SEQUENCE [LARGE SCALE GENOMIC DNA]</scope>
    <source>
        <strain evidence="7 8">GM2012</strain>
    </source>
</reference>